<dbReference type="Pfam" id="PF02653">
    <property type="entry name" value="BPD_transp_2"/>
    <property type="match status" value="1"/>
</dbReference>
<gene>
    <name evidence="10" type="ORF">EIY87_33640</name>
</gene>
<comment type="similarity">
    <text evidence="8">Belongs to the binding-protein-dependent transport system permease family. LivHM subfamily.</text>
</comment>
<sequence length="295" mass="29958">MRELQSLFNGIGLGALYALVGLAAAFVLRVTKIMNFAVGGIVVLAGLTAASLAGLPPLPRLVLLLVAGAPVGALVHLVSTRWIASRPGHGQEHDLGGVLVTVALATALQGLGYLLFGSDLRFATPVVPARTLSLGGGITVTTGTLLLVAAVVLGGLGSWVVLERSRLGRALRAVSDDAVTARLSGVRVSTMAFVAYALLGVLCFFVGDISAEVVGVTPDNVFHIIVGALFGLVIGGGDRIAGPIVGGLVIGIAEAVVNARGGQFTATVVQLGLVLVVLLVKPRGLFPDRTSRVVG</sequence>
<dbReference type="GO" id="GO:0022857">
    <property type="term" value="F:transmembrane transporter activity"/>
    <property type="evidence" value="ECO:0007669"/>
    <property type="project" value="InterPro"/>
</dbReference>
<keyword evidence="3" id="KW-1003">Cell membrane</keyword>
<dbReference type="Proteomes" id="UP000267081">
    <property type="component" value="Unassembled WGS sequence"/>
</dbReference>
<dbReference type="RefSeq" id="WP_125313939.1">
    <property type="nucleotide sequence ID" value="NZ_RSEC01000059.1"/>
</dbReference>
<comment type="caution">
    <text evidence="10">The sequence shown here is derived from an EMBL/GenBank/DDBJ whole genome shotgun (WGS) entry which is preliminary data.</text>
</comment>
<keyword evidence="2" id="KW-0813">Transport</keyword>
<keyword evidence="4 9" id="KW-0812">Transmembrane</keyword>
<evidence type="ECO:0000313" key="10">
    <source>
        <dbReference type="EMBL" id="RSD11714.1"/>
    </source>
</evidence>
<evidence type="ECO:0000256" key="6">
    <source>
        <dbReference type="ARBA" id="ARBA00022989"/>
    </source>
</evidence>
<dbReference type="CDD" id="cd06582">
    <property type="entry name" value="TM_PBP1_LivH_like"/>
    <property type="match status" value="1"/>
</dbReference>
<accession>A0A427T1A0</accession>
<dbReference type="GO" id="GO:0006865">
    <property type="term" value="P:amino acid transport"/>
    <property type="evidence" value="ECO:0007669"/>
    <property type="project" value="UniProtKB-KW"/>
</dbReference>
<evidence type="ECO:0000256" key="4">
    <source>
        <dbReference type="ARBA" id="ARBA00022692"/>
    </source>
</evidence>
<keyword evidence="6 9" id="KW-1133">Transmembrane helix</keyword>
<dbReference type="InterPro" id="IPR001851">
    <property type="entry name" value="ABC_transp_permease"/>
</dbReference>
<protein>
    <submittedName>
        <fullName evidence="10">Branched-chain amino acid ABC transporter permease</fullName>
    </submittedName>
</protein>
<evidence type="ECO:0000256" key="1">
    <source>
        <dbReference type="ARBA" id="ARBA00004651"/>
    </source>
</evidence>
<feature type="transmembrane region" description="Helical" evidence="9">
    <location>
        <begin position="263"/>
        <end position="280"/>
    </location>
</feature>
<proteinExistence type="inferred from homology"/>
<evidence type="ECO:0000256" key="8">
    <source>
        <dbReference type="ARBA" id="ARBA00037998"/>
    </source>
</evidence>
<evidence type="ECO:0000256" key="7">
    <source>
        <dbReference type="ARBA" id="ARBA00023136"/>
    </source>
</evidence>
<dbReference type="AlphaFoldDB" id="A0A427T1A0"/>
<dbReference type="OrthoDB" id="9807115at2"/>
<feature type="transmembrane region" description="Helical" evidence="9">
    <location>
        <begin position="61"/>
        <end position="83"/>
    </location>
</feature>
<reference evidence="10 11" key="1">
    <citation type="submission" date="2018-12" db="EMBL/GenBank/DDBJ databases">
        <title>Amycolatopsis eburnea sp. nov. actinomycete associate with arbuscular mycorrhiza fungal spore.</title>
        <authorList>
            <person name="Lumyong S."/>
            <person name="Chaiya L."/>
        </authorList>
    </citation>
    <scope>NUCLEOTIDE SEQUENCE [LARGE SCALE GENOMIC DNA]</scope>
    <source>
        <strain evidence="10 11">GLM-1</strain>
    </source>
</reference>
<feature type="transmembrane region" description="Helical" evidence="9">
    <location>
        <begin position="136"/>
        <end position="162"/>
    </location>
</feature>
<dbReference type="PANTHER" id="PTHR11795:SF450">
    <property type="entry name" value="ABC TRANSPORTER PERMEASE PROTEIN"/>
    <property type="match status" value="1"/>
</dbReference>
<feature type="transmembrane region" description="Helical" evidence="9">
    <location>
        <begin position="35"/>
        <end position="55"/>
    </location>
</feature>
<comment type="subcellular location">
    <subcellularLocation>
        <location evidence="1">Cell membrane</location>
        <topology evidence="1">Multi-pass membrane protein</topology>
    </subcellularLocation>
</comment>
<feature type="transmembrane region" description="Helical" evidence="9">
    <location>
        <begin position="95"/>
        <end position="116"/>
    </location>
</feature>
<feature type="transmembrane region" description="Helical" evidence="9">
    <location>
        <begin position="188"/>
        <end position="207"/>
    </location>
</feature>
<keyword evidence="11" id="KW-1185">Reference proteome</keyword>
<organism evidence="10 11">
    <name type="scientific">Amycolatopsis eburnea</name>
    <dbReference type="NCBI Taxonomy" id="2267691"/>
    <lineage>
        <taxon>Bacteria</taxon>
        <taxon>Bacillati</taxon>
        <taxon>Actinomycetota</taxon>
        <taxon>Actinomycetes</taxon>
        <taxon>Pseudonocardiales</taxon>
        <taxon>Pseudonocardiaceae</taxon>
        <taxon>Amycolatopsis</taxon>
    </lineage>
</organism>
<dbReference type="GO" id="GO:0005886">
    <property type="term" value="C:plasma membrane"/>
    <property type="evidence" value="ECO:0007669"/>
    <property type="project" value="UniProtKB-SubCell"/>
</dbReference>
<dbReference type="InterPro" id="IPR052157">
    <property type="entry name" value="BCAA_transport_permease"/>
</dbReference>
<feature type="transmembrane region" description="Helical" evidence="9">
    <location>
        <begin position="240"/>
        <end position="257"/>
    </location>
</feature>
<evidence type="ECO:0000256" key="9">
    <source>
        <dbReference type="SAM" id="Phobius"/>
    </source>
</evidence>
<name>A0A427T1A0_9PSEU</name>
<feature type="transmembrane region" description="Helical" evidence="9">
    <location>
        <begin position="213"/>
        <end position="233"/>
    </location>
</feature>
<evidence type="ECO:0000313" key="11">
    <source>
        <dbReference type="Proteomes" id="UP000267081"/>
    </source>
</evidence>
<dbReference type="EMBL" id="RSEC01000059">
    <property type="protein sequence ID" value="RSD11714.1"/>
    <property type="molecule type" value="Genomic_DNA"/>
</dbReference>
<keyword evidence="7 9" id="KW-0472">Membrane</keyword>
<evidence type="ECO:0000256" key="2">
    <source>
        <dbReference type="ARBA" id="ARBA00022448"/>
    </source>
</evidence>
<feature type="transmembrane region" description="Helical" evidence="9">
    <location>
        <begin position="6"/>
        <end position="28"/>
    </location>
</feature>
<dbReference type="PANTHER" id="PTHR11795">
    <property type="entry name" value="BRANCHED-CHAIN AMINO ACID TRANSPORT SYSTEM PERMEASE PROTEIN LIVH"/>
    <property type="match status" value="1"/>
</dbReference>
<evidence type="ECO:0000256" key="3">
    <source>
        <dbReference type="ARBA" id="ARBA00022475"/>
    </source>
</evidence>
<keyword evidence="5" id="KW-0029">Amino-acid transport</keyword>
<evidence type="ECO:0000256" key="5">
    <source>
        <dbReference type="ARBA" id="ARBA00022970"/>
    </source>
</evidence>